<evidence type="ECO:0000256" key="1">
    <source>
        <dbReference type="SAM" id="MobiDB-lite"/>
    </source>
</evidence>
<evidence type="ECO:0008006" key="5">
    <source>
        <dbReference type="Google" id="ProtNLM"/>
    </source>
</evidence>
<feature type="signal peptide" evidence="2">
    <location>
        <begin position="1"/>
        <end position="25"/>
    </location>
</feature>
<dbReference type="EMBL" id="CP071839">
    <property type="protein sequence ID" value="QTD98634.1"/>
    <property type="molecule type" value="Genomic_DNA"/>
</dbReference>
<dbReference type="RefSeq" id="WP_208032328.1">
    <property type="nucleotide sequence ID" value="NZ_CP071839.1"/>
</dbReference>
<evidence type="ECO:0000256" key="2">
    <source>
        <dbReference type="SAM" id="SignalP"/>
    </source>
</evidence>
<dbReference type="Proteomes" id="UP000663908">
    <property type="component" value="Chromosome"/>
</dbReference>
<sequence>MKSLKAAAVVAGSLALAGVAAPAFAASGADLSPQNVSGTLDKLTGGPVTTQKVLPVQGQSVSLDTEKKDSPLGTVKGAASSLTQRGGLLGGLPVHH</sequence>
<name>A0ABX7TPJ6_STRCY</name>
<keyword evidence="4" id="KW-1185">Reference proteome</keyword>
<gene>
    <name evidence="3" type="ORF">S1361_14855</name>
</gene>
<feature type="region of interest" description="Disordered" evidence="1">
    <location>
        <begin position="59"/>
        <end position="79"/>
    </location>
</feature>
<accession>A0ABX7TPJ6</accession>
<evidence type="ECO:0000313" key="4">
    <source>
        <dbReference type="Proteomes" id="UP000663908"/>
    </source>
</evidence>
<evidence type="ECO:0000313" key="3">
    <source>
        <dbReference type="EMBL" id="QTD98634.1"/>
    </source>
</evidence>
<proteinExistence type="predicted"/>
<keyword evidence="2" id="KW-0732">Signal</keyword>
<organism evidence="3 4">
    <name type="scientific">Streptomyces cyanogenus</name>
    <dbReference type="NCBI Taxonomy" id="80860"/>
    <lineage>
        <taxon>Bacteria</taxon>
        <taxon>Bacillati</taxon>
        <taxon>Actinomycetota</taxon>
        <taxon>Actinomycetes</taxon>
        <taxon>Kitasatosporales</taxon>
        <taxon>Streptomycetaceae</taxon>
        <taxon>Streptomyces</taxon>
    </lineage>
</organism>
<reference evidence="3 4" key="1">
    <citation type="submission" date="2021-03" db="EMBL/GenBank/DDBJ databases">
        <title>Complete genome sequence of Streptomyces cyanogenus S136, producer of anticancer angucycline landomycin A.</title>
        <authorList>
            <person name="Hrab P."/>
            <person name="Ruckert C."/>
            <person name="Busche T."/>
            <person name="Ostash I."/>
            <person name="Kalinowski J."/>
            <person name="Fedorenko V."/>
            <person name="Yushchuk O."/>
            <person name="Ostash B."/>
        </authorList>
    </citation>
    <scope>NUCLEOTIDE SEQUENCE [LARGE SCALE GENOMIC DNA]</scope>
    <source>
        <strain evidence="3 4">S136</strain>
    </source>
</reference>
<feature type="chain" id="PRO_5046286884" description="Secreted protein" evidence="2">
    <location>
        <begin position="26"/>
        <end position="96"/>
    </location>
</feature>
<protein>
    <recommendedName>
        <fullName evidence="5">Secreted protein</fullName>
    </recommendedName>
</protein>